<keyword evidence="3" id="KW-1185">Reference proteome</keyword>
<dbReference type="AlphaFoldDB" id="A0A1J7CBS9"/>
<dbReference type="EMBL" id="MLFK01000002">
    <property type="protein sequence ID" value="OIV43209.1"/>
    <property type="molecule type" value="Genomic_DNA"/>
</dbReference>
<reference evidence="2 3" key="1">
    <citation type="submission" date="2016-10" db="EMBL/GenBank/DDBJ databases">
        <title>Draft Genome Sequence of Rhizobacteria Flavobacterium johnsoniae CI04.</title>
        <authorList>
            <person name="Bravo J.I."/>
            <person name="Lozano G.L."/>
            <person name="Handelsman J."/>
        </authorList>
    </citation>
    <scope>NUCLEOTIDE SEQUENCE [LARGE SCALE GENOMIC DNA]</scope>
    <source>
        <strain evidence="2 3">CI04</strain>
    </source>
</reference>
<feature type="domain" description="Glycosyltransferase 2-like" evidence="1">
    <location>
        <begin position="3"/>
        <end position="117"/>
    </location>
</feature>
<sequence>MVSIIIVNYNTREITFNCIQSIFEHTQLVEFEVIVVDNASSDGSREYIKTNFPTVKVISSKENVGFGRANNLGAKYAKGDFLFLLNSDTILIENSIQKFISFFTENEKKLNIGVLGTLLVDEKLEHNGFGNSFPTCDKENRKNWRKIPFLRSFLLDPIAKTYDFEKEYFEIDYVIGADMFIRKELFDKMNGFSEDFFMYYEESDLQKRISNLGYRQYVFTNTKIIHLEEVSGKVIENYSNRKRIITHQSRVVYLKKNDLKNFYKYVISDFLFLSLNFLNLKYTMSENLKYFKEVAKKY</sequence>
<comment type="caution">
    <text evidence="2">The sequence shown here is derived from an EMBL/GenBank/DDBJ whole genome shotgun (WGS) entry which is preliminary data.</text>
</comment>
<dbReference type="InterPro" id="IPR001173">
    <property type="entry name" value="Glyco_trans_2-like"/>
</dbReference>
<dbReference type="PANTHER" id="PTHR43179">
    <property type="entry name" value="RHAMNOSYLTRANSFERASE WBBL"/>
    <property type="match status" value="1"/>
</dbReference>
<dbReference type="PANTHER" id="PTHR43179:SF7">
    <property type="entry name" value="RHAMNOSYLTRANSFERASE WBBL"/>
    <property type="match status" value="1"/>
</dbReference>
<evidence type="ECO:0000313" key="3">
    <source>
        <dbReference type="Proteomes" id="UP000182826"/>
    </source>
</evidence>
<dbReference type="Proteomes" id="UP000182826">
    <property type="component" value="Unassembled WGS sequence"/>
</dbReference>
<organism evidence="2 3">
    <name type="scientific">Flavobacterium johnsoniae</name>
    <name type="common">Cytophaga johnsonae</name>
    <dbReference type="NCBI Taxonomy" id="986"/>
    <lineage>
        <taxon>Bacteria</taxon>
        <taxon>Pseudomonadati</taxon>
        <taxon>Bacteroidota</taxon>
        <taxon>Flavobacteriia</taxon>
        <taxon>Flavobacteriales</taxon>
        <taxon>Flavobacteriaceae</taxon>
        <taxon>Flavobacterium</taxon>
    </lineage>
</organism>
<dbReference type="CDD" id="cd04186">
    <property type="entry name" value="GT_2_like_c"/>
    <property type="match status" value="1"/>
</dbReference>
<accession>A0A1J7CBS9</accession>
<dbReference type="SUPFAM" id="SSF53448">
    <property type="entry name" value="Nucleotide-diphospho-sugar transferases"/>
    <property type="match status" value="1"/>
</dbReference>
<evidence type="ECO:0000259" key="1">
    <source>
        <dbReference type="Pfam" id="PF00535"/>
    </source>
</evidence>
<evidence type="ECO:0000313" key="2">
    <source>
        <dbReference type="EMBL" id="OIV43209.1"/>
    </source>
</evidence>
<gene>
    <name evidence="2" type="ORF">BKM63_03075</name>
</gene>
<dbReference type="RefSeq" id="WP_071635209.1">
    <property type="nucleotide sequence ID" value="NZ_MLFK01000002.1"/>
</dbReference>
<proteinExistence type="predicted"/>
<name>A0A1J7CBS9_FLAJO</name>
<protein>
    <recommendedName>
        <fullName evidence="1">Glycosyltransferase 2-like domain-containing protein</fullName>
    </recommendedName>
</protein>
<dbReference type="Pfam" id="PF00535">
    <property type="entry name" value="Glycos_transf_2"/>
    <property type="match status" value="1"/>
</dbReference>
<dbReference type="OrthoDB" id="9771846at2"/>
<dbReference type="InterPro" id="IPR029044">
    <property type="entry name" value="Nucleotide-diphossugar_trans"/>
</dbReference>
<dbReference type="Gene3D" id="3.90.550.10">
    <property type="entry name" value="Spore Coat Polysaccharide Biosynthesis Protein SpsA, Chain A"/>
    <property type="match status" value="1"/>
</dbReference>